<protein>
    <submittedName>
        <fullName evidence="3">IS630 family transposase</fullName>
    </submittedName>
</protein>
<evidence type="ECO:0000259" key="1">
    <source>
        <dbReference type="Pfam" id="PF01710"/>
    </source>
</evidence>
<feature type="domain" description="Transposase Synechocystis PCC 6803" evidence="1">
    <location>
        <begin position="1"/>
        <end position="116"/>
    </location>
</feature>
<reference evidence="3 4" key="1">
    <citation type="submission" date="2020-07" db="EMBL/GenBank/DDBJ databases">
        <title>MOT database genomes.</title>
        <authorList>
            <person name="Joseph S."/>
            <person name="Aduse-Opoku J."/>
            <person name="Hashim A."/>
            <person name="Wade W."/>
            <person name="Curtis M."/>
        </authorList>
    </citation>
    <scope>NUCLEOTIDE SEQUENCE [LARGE SCALE GENOMIC DNA]</scope>
    <source>
        <strain evidence="3 4">STR</strain>
    </source>
</reference>
<dbReference type="RefSeq" id="WP_179925554.1">
    <property type="nucleotide sequence ID" value="NZ_JACBXX010000139.1"/>
</dbReference>
<dbReference type="AlphaFoldDB" id="A0A7Z0M6U0"/>
<accession>A0A7Z0M6U0</accession>
<dbReference type="InterPro" id="IPR009057">
    <property type="entry name" value="Homeodomain-like_sf"/>
</dbReference>
<dbReference type="PANTHER" id="PTHR46564:SF1">
    <property type="entry name" value="TRANSPOSASE"/>
    <property type="match status" value="1"/>
</dbReference>
<dbReference type="SUPFAM" id="SSF53098">
    <property type="entry name" value="Ribonuclease H-like"/>
    <property type="match status" value="1"/>
</dbReference>
<evidence type="ECO:0000259" key="2">
    <source>
        <dbReference type="Pfam" id="PF13358"/>
    </source>
</evidence>
<dbReference type="GO" id="GO:0003676">
    <property type="term" value="F:nucleic acid binding"/>
    <property type="evidence" value="ECO:0007669"/>
    <property type="project" value="InterPro"/>
</dbReference>
<evidence type="ECO:0000313" key="3">
    <source>
        <dbReference type="EMBL" id="NYS96869.1"/>
    </source>
</evidence>
<dbReference type="Gene3D" id="3.30.420.10">
    <property type="entry name" value="Ribonuclease H-like superfamily/Ribonuclease H"/>
    <property type="match status" value="1"/>
</dbReference>
<dbReference type="Pfam" id="PF13358">
    <property type="entry name" value="DDE_3"/>
    <property type="match status" value="1"/>
</dbReference>
<comment type="caution">
    <text evidence="3">The sequence shown here is derived from an EMBL/GenBank/DDBJ whole genome shotgun (WGS) entry which is preliminary data.</text>
</comment>
<dbReference type="EMBL" id="JACBXX010000139">
    <property type="protein sequence ID" value="NYS96869.1"/>
    <property type="molecule type" value="Genomic_DNA"/>
</dbReference>
<gene>
    <name evidence="3" type="ORF">HZY94_06735</name>
</gene>
<dbReference type="InterPro" id="IPR038717">
    <property type="entry name" value="Tc1-like_DDE_dom"/>
</dbReference>
<evidence type="ECO:0000313" key="4">
    <source>
        <dbReference type="Proteomes" id="UP000589521"/>
    </source>
</evidence>
<dbReference type="Proteomes" id="UP000589521">
    <property type="component" value="Unassembled WGS sequence"/>
</dbReference>
<organism evidence="3 4">
    <name type="scientific">Streptococcus danieliae</name>
    <dbReference type="NCBI Taxonomy" id="747656"/>
    <lineage>
        <taxon>Bacteria</taxon>
        <taxon>Bacillati</taxon>
        <taxon>Bacillota</taxon>
        <taxon>Bacilli</taxon>
        <taxon>Lactobacillales</taxon>
        <taxon>Streptococcaceae</taxon>
        <taxon>Streptococcus</taxon>
    </lineage>
</organism>
<dbReference type="SUPFAM" id="SSF46689">
    <property type="entry name" value="Homeodomain-like"/>
    <property type="match status" value="1"/>
</dbReference>
<sequence length="282" mass="32723">MAYGIDFRKRVLAYVEEGHTRQETAKLFNISTNTLYTWEKQQREQGHLERKKRVAKSRKIPLDQLKNFVEENPDAFLREIAEHFSCSIPSVWAALKQANLTLKKKTTSYKEQDPEKVHNYIEALTVLEHLPIVYIDETGIDTYLYRKNARAPRGEKVYESVSGRRFKRTSIVSGQVNHRFIAPMIYQGSMTSAFFVEWFKTQLLPSLEVPHVIVMDNASFHPKKILDELSICNGHFFLPLPPYSPELNPIENSWAILKKAVTELLRKTGDLTDAITYYLKTK</sequence>
<dbReference type="InterPro" id="IPR012337">
    <property type="entry name" value="RNaseH-like_sf"/>
</dbReference>
<proteinExistence type="predicted"/>
<name>A0A7Z0M6U0_9STRE</name>
<dbReference type="InterPro" id="IPR002622">
    <property type="entry name" value="Transposase_14"/>
</dbReference>
<dbReference type="NCBIfam" id="NF033545">
    <property type="entry name" value="transpos_IS630"/>
    <property type="match status" value="1"/>
</dbReference>
<dbReference type="Pfam" id="PF01710">
    <property type="entry name" value="HTH_Tnp_IS630"/>
    <property type="match status" value="1"/>
</dbReference>
<dbReference type="PANTHER" id="PTHR46564">
    <property type="entry name" value="TRANSPOSASE"/>
    <property type="match status" value="1"/>
</dbReference>
<dbReference type="InterPro" id="IPR036397">
    <property type="entry name" value="RNaseH_sf"/>
</dbReference>
<dbReference type="InterPro" id="IPR047655">
    <property type="entry name" value="Transpos_IS630-like"/>
</dbReference>
<feature type="domain" description="Tc1-like transposase DDE" evidence="2">
    <location>
        <begin position="131"/>
        <end position="263"/>
    </location>
</feature>